<feature type="chain" id="PRO_5037976565" evidence="1">
    <location>
        <begin position="19"/>
        <end position="108"/>
    </location>
</feature>
<proteinExistence type="predicted"/>
<dbReference type="Proteomes" id="UP000887578">
    <property type="component" value="Unplaced"/>
</dbReference>
<keyword evidence="2" id="KW-1185">Reference proteome</keyword>
<keyword evidence="1" id="KW-0732">Signal</keyword>
<dbReference type="PANTHER" id="PTHR34859:SF2">
    <property type="entry name" value="LYSM DOMAIN-CONTAINING PROTEIN"/>
    <property type="match status" value="1"/>
</dbReference>
<dbReference type="WBParaSite" id="PDA_v2.g16774.t1">
    <property type="protein sequence ID" value="PDA_v2.g16774.t1"/>
    <property type="gene ID" value="PDA_v2.g16774"/>
</dbReference>
<name>A0A914PLM5_9BILA</name>
<sequence>MERFAVIICLTILCFAEAEEGCWRTTYGRGVGKPISWCPADEDKNGALCYPKCKDGYLGVGPICWQKCPEGFKDIGVGCQKRKPYGRGAGYITKHKCLKKHSDTGCQR</sequence>
<dbReference type="PANTHER" id="PTHR34859">
    <property type="entry name" value="UNNAMED PRODUCT"/>
    <property type="match status" value="1"/>
</dbReference>
<accession>A0A914PLM5</accession>
<dbReference type="AlphaFoldDB" id="A0A914PLM5"/>
<protein>
    <submittedName>
        <fullName evidence="3">Secreted protein</fullName>
    </submittedName>
</protein>
<reference evidence="3" key="1">
    <citation type="submission" date="2022-11" db="UniProtKB">
        <authorList>
            <consortium name="WormBaseParasite"/>
        </authorList>
    </citation>
    <scope>IDENTIFICATION</scope>
</reference>
<feature type="signal peptide" evidence="1">
    <location>
        <begin position="1"/>
        <end position="18"/>
    </location>
</feature>
<evidence type="ECO:0000256" key="1">
    <source>
        <dbReference type="SAM" id="SignalP"/>
    </source>
</evidence>
<evidence type="ECO:0000313" key="3">
    <source>
        <dbReference type="WBParaSite" id="PDA_v2.g16774.t1"/>
    </source>
</evidence>
<evidence type="ECO:0000313" key="2">
    <source>
        <dbReference type="Proteomes" id="UP000887578"/>
    </source>
</evidence>
<organism evidence="2 3">
    <name type="scientific">Panagrolaimus davidi</name>
    <dbReference type="NCBI Taxonomy" id="227884"/>
    <lineage>
        <taxon>Eukaryota</taxon>
        <taxon>Metazoa</taxon>
        <taxon>Ecdysozoa</taxon>
        <taxon>Nematoda</taxon>
        <taxon>Chromadorea</taxon>
        <taxon>Rhabditida</taxon>
        <taxon>Tylenchina</taxon>
        <taxon>Panagrolaimomorpha</taxon>
        <taxon>Panagrolaimoidea</taxon>
        <taxon>Panagrolaimidae</taxon>
        <taxon>Panagrolaimus</taxon>
    </lineage>
</organism>